<comment type="similarity">
    <text evidence="1">Belongs to the IMPACT family.</text>
</comment>
<dbReference type="Gene3D" id="3.30.230.30">
    <property type="entry name" value="Impact, N-terminal domain"/>
    <property type="match status" value="1"/>
</dbReference>
<dbReference type="SUPFAM" id="SSF54211">
    <property type="entry name" value="Ribosomal protein S5 domain 2-like"/>
    <property type="match status" value="1"/>
</dbReference>
<evidence type="ECO:0000259" key="2">
    <source>
        <dbReference type="Pfam" id="PF01205"/>
    </source>
</evidence>
<dbReference type="HOGENOM" id="CLU_1130020_0_0_1"/>
<dbReference type="PANTHER" id="PTHR16301:SF25">
    <property type="entry name" value="PROTEIN IMPACT"/>
    <property type="match status" value="1"/>
</dbReference>
<dbReference type="InterPro" id="IPR001498">
    <property type="entry name" value="Impact_N"/>
</dbReference>
<dbReference type="GO" id="GO:0140469">
    <property type="term" value="P:GCN2-mediated signaling"/>
    <property type="evidence" value="ECO:0007669"/>
    <property type="project" value="TreeGrafter"/>
</dbReference>
<proteinExistence type="inferred from homology"/>
<dbReference type="InterPro" id="IPR020568">
    <property type="entry name" value="Ribosomal_Su5_D2-typ_SF"/>
</dbReference>
<reference evidence="3" key="1">
    <citation type="journal article" date="2012" name="Nature">
        <title>The oyster genome reveals stress adaptation and complexity of shell formation.</title>
        <authorList>
            <person name="Zhang G."/>
            <person name="Fang X."/>
            <person name="Guo X."/>
            <person name="Li L."/>
            <person name="Luo R."/>
            <person name="Xu F."/>
            <person name="Yang P."/>
            <person name="Zhang L."/>
            <person name="Wang X."/>
            <person name="Qi H."/>
            <person name="Xiong Z."/>
            <person name="Que H."/>
            <person name="Xie Y."/>
            <person name="Holland P.W."/>
            <person name="Paps J."/>
            <person name="Zhu Y."/>
            <person name="Wu F."/>
            <person name="Chen Y."/>
            <person name="Wang J."/>
            <person name="Peng C."/>
            <person name="Meng J."/>
            <person name="Yang L."/>
            <person name="Liu J."/>
            <person name="Wen B."/>
            <person name="Zhang N."/>
            <person name="Huang Z."/>
            <person name="Zhu Q."/>
            <person name="Feng Y."/>
            <person name="Mount A."/>
            <person name="Hedgecock D."/>
            <person name="Xu Z."/>
            <person name="Liu Y."/>
            <person name="Domazet-Loso T."/>
            <person name="Du Y."/>
            <person name="Sun X."/>
            <person name="Zhang S."/>
            <person name="Liu B."/>
            <person name="Cheng P."/>
            <person name="Jiang X."/>
            <person name="Li J."/>
            <person name="Fan D."/>
            <person name="Wang W."/>
            <person name="Fu W."/>
            <person name="Wang T."/>
            <person name="Wang B."/>
            <person name="Zhang J."/>
            <person name="Peng Z."/>
            <person name="Li Y."/>
            <person name="Li N."/>
            <person name="Wang J."/>
            <person name="Chen M."/>
            <person name="He Y."/>
            <person name="Tan F."/>
            <person name="Song X."/>
            <person name="Zheng Q."/>
            <person name="Huang R."/>
            <person name="Yang H."/>
            <person name="Du X."/>
            <person name="Chen L."/>
            <person name="Yang M."/>
            <person name="Gaffney P.M."/>
            <person name="Wang S."/>
            <person name="Luo L."/>
            <person name="She Z."/>
            <person name="Ming Y."/>
            <person name="Huang W."/>
            <person name="Zhang S."/>
            <person name="Huang B."/>
            <person name="Zhang Y."/>
            <person name="Qu T."/>
            <person name="Ni P."/>
            <person name="Miao G."/>
            <person name="Wang J."/>
            <person name="Wang Q."/>
            <person name="Steinberg C.E."/>
            <person name="Wang H."/>
            <person name="Li N."/>
            <person name="Qian L."/>
            <person name="Zhang G."/>
            <person name="Li Y."/>
            <person name="Yang H."/>
            <person name="Liu X."/>
            <person name="Wang J."/>
            <person name="Yin Y."/>
            <person name="Wang J."/>
        </authorList>
    </citation>
    <scope>NUCLEOTIDE SEQUENCE [LARGE SCALE GENOMIC DNA]</scope>
    <source>
        <strain evidence="3">05x7-T-G4-1.051#20</strain>
    </source>
</reference>
<dbReference type="PANTHER" id="PTHR16301">
    <property type="entry name" value="IMPACT-RELATED"/>
    <property type="match status" value="1"/>
</dbReference>
<dbReference type="InParanoid" id="K1PNI7"/>
<feature type="domain" description="Impact N-terminal" evidence="2">
    <location>
        <begin position="136"/>
        <end position="234"/>
    </location>
</feature>
<dbReference type="InterPro" id="IPR036956">
    <property type="entry name" value="Impact_N_sf"/>
</dbReference>
<dbReference type="AlphaFoldDB" id="K1PNI7"/>
<dbReference type="GO" id="GO:0005737">
    <property type="term" value="C:cytoplasm"/>
    <property type="evidence" value="ECO:0007669"/>
    <property type="project" value="TreeGrafter"/>
</dbReference>
<dbReference type="EMBL" id="JH817895">
    <property type="protein sequence ID" value="EKC25557.1"/>
    <property type="molecule type" value="Genomic_DNA"/>
</dbReference>
<protein>
    <submittedName>
        <fullName evidence="3">IMPACT-like protein</fullName>
    </submittedName>
</protein>
<organism evidence="3">
    <name type="scientific">Magallana gigas</name>
    <name type="common">Pacific oyster</name>
    <name type="synonym">Crassostrea gigas</name>
    <dbReference type="NCBI Taxonomy" id="29159"/>
    <lineage>
        <taxon>Eukaryota</taxon>
        <taxon>Metazoa</taxon>
        <taxon>Spiralia</taxon>
        <taxon>Lophotrochozoa</taxon>
        <taxon>Mollusca</taxon>
        <taxon>Bivalvia</taxon>
        <taxon>Autobranchia</taxon>
        <taxon>Pteriomorphia</taxon>
        <taxon>Ostreida</taxon>
        <taxon>Ostreoidea</taxon>
        <taxon>Ostreidae</taxon>
        <taxon>Magallana</taxon>
    </lineage>
</organism>
<dbReference type="InterPro" id="IPR023582">
    <property type="entry name" value="Impact"/>
</dbReference>
<dbReference type="GO" id="GO:0006446">
    <property type="term" value="P:regulation of translational initiation"/>
    <property type="evidence" value="ECO:0007669"/>
    <property type="project" value="TreeGrafter"/>
</dbReference>
<accession>K1PNI7</accession>
<evidence type="ECO:0000256" key="1">
    <source>
        <dbReference type="ARBA" id="ARBA00007665"/>
    </source>
</evidence>
<name>K1PNI7_MAGGI</name>
<evidence type="ECO:0000313" key="3">
    <source>
        <dbReference type="EMBL" id="EKC25557.1"/>
    </source>
</evidence>
<gene>
    <name evidence="3" type="ORF">CGI_10005075</name>
</gene>
<dbReference type="Pfam" id="PF01205">
    <property type="entry name" value="Impact_N"/>
    <property type="match status" value="1"/>
</dbReference>
<sequence>MQGITSIQTTLANFMIRLDGQGKHIDELTKEIRGKHGRQERLEHVQEQANDTLYNVAELENNQKKMEREIRRLRDYVIRLESKTNTHSALIDLKYRQSNSIYRDKVGSRPTADEVITCDDVTKEVFSGKSMEDNGNRFVAHSTAVDSYKQVRRSIIEIMRIDGVPSATQNVYAYRFVSSDGTIHEGFDDDGEHGAGRQLLRTLTDNEVKNALVVVSRWYGSKIGPRRFAHINETGLSAARKLPVSV</sequence>